<organism evidence="2 3">
    <name type="scientific">Hwanghaeella grinnelliae</name>
    <dbReference type="NCBI Taxonomy" id="2500179"/>
    <lineage>
        <taxon>Bacteria</taxon>
        <taxon>Pseudomonadati</taxon>
        <taxon>Pseudomonadota</taxon>
        <taxon>Alphaproteobacteria</taxon>
        <taxon>Rhodospirillales</taxon>
        <taxon>Rhodospirillaceae</taxon>
        <taxon>Hwanghaeella</taxon>
    </lineage>
</organism>
<keyword evidence="3" id="KW-1185">Reference proteome</keyword>
<sequence length="156" mass="16719">MSGEKTLLAVIHAPSPNTKRLRDAVAKGASHPDVSGIAVTCLSPFETTPDHVMAADAIILGTTENLGYMSGALKDFFDRCYYPVLEAKQGTPYCLFIRAGHDGTGTRKGVETIVTGLRWKAVMDPLICRGDWDEGFVPQCEELGLTMAAGLEAGVF</sequence>
<dbReference type="Proteomes" id="UP000287447">
    <property type="component" value="Unassembled WGS sequence"/>
</dbReference>
<feature type="domain" description="NADPH-dependent FMN reductase-like" evidence="1">
    <location>
        <begin position="50"/>
        <end position="90"/>
    </location>
</feature>
<dbReference type="Pfam" id="PF03358">
    <property type="entry name" value="FMN_red"/>
    <property type="match status" value="1"/>
</dbReference>
<gene>
    <name evidence="2" type="ORF">EOI86_17170</name>
</gene>
<dbReference type="SUPFAM" id="SSF52218">
    <property type="entry name" value="Flavoproteins"/>
    <property type="match status" value="1"/>
</dbReference>
<proteinExistence type="predicted"/>
<evidence type="ECO:0000259" key="1">
    <source>
        <dbReference type="Pfam" id="PF03358"/>
    </source>
</evidence>
<dbReference type="OrthoDB" id="5736081at2"/>
<evidence type="ECO:0000313" key="3">
    <source>
        <dbReference type="Proteomes" id="UP000287447"/>
    </source>
</evidence>
<dbReference type="InterPro" id="IPR005025">
    <property type="entry name" value="FMN_Rdtase-like_dom"/>
</dbReference>
<dbReference type="GO" id="GO:0016491">
    <property type="term" value="F:oxidoreductase activity"/>
    <property type="evidence" value="ECO:0007669"/>
    <property type="project" value="InterPro"/>
</dbReference>
<name>A0A3S2Z7S2_9PROT</name>
<protein>
    <submittedName>
        <fullName evidence="2">Flavodoxin family protein</fullName>
    </submittedName>
</protein>
<reference evidence="3" key="1">
    <citation type="submission" date="2019-01" db="EMBL/GenBank/DDBJ databases">
        <title>Gri0909 isolated from a small marine red alga.</title>
        <authorList>
            <person name="Kim J."/>
            <person name="Jeong S.E."/>
            <person name="Jeon C.O."/>
        </authorList>
    </citation>
    <scope>NUCLEOTIDE SEQUENCE [LARGE SCALE GENOMIC DNA]</scope>
    <source>
        <strain evidence="3">Gri0909</strain>
    </source>
</reference>
<dbReference type="InterPro" id="IPR029039">
    <property type="entry name" value="Flavoprotein-like_sf"/>
</dbReference>
<evidence type="ECO:0000313" key="2">
    <source>
        <dbReference type="EMBL" id="RVU35248.1"/>
    </source>
</evidence>
<dbReference type="Gene3D" id="3.40.50.360">
    <property type="match status" value="1"/>
</dbReference>
<accession>A0A3S2Z7S2</accession>
<comment type="caution">
    <text evidence="2">The sequence shown here is derived from an EMBL/GenBank/DDBJ whole genome shotgun (WGS) entry which is preliminary data.</text>
</comment>
<dbReference type="EMBL" id="SADE01000003">
    <property type="protein sequence ID" value="RVU35248.1"/>
    <property type="molecule type" value="Genomic_DNA"/>
</dbReference>
<dbReference type="AlphaFoldDB" id="A0A3S2Z7S2"/>